<proteinExistence type="predicted"/>
<feature type="transmembrane region" description="Helical" evidence="3">
    <location>
        <begin position="381"/>
        <end position="406"/>
    </location>
</feature>
<dbReference type="PANTHER" id="PTHR46825">
    <property type="entry name" value="D-ALANYL-D-ALANINE-CARBOXYPEPTIDASE/ENDOPEPTIDASE AMPH"/>
    <property type="match status" value="1"/>
</dbReference>
<keyword evidence="3" id="KW-0812">Transmembrane</keyword>
<dbReference type="Gene3D" id="3.40.710.10">
    <property type="entry name" value="DD-peptidase/beta-lactamase superfamily"/>
    <property type="match status" value="1"/>
</dbReference>
<dbReference type="Proteomes" id="UP000893823">
    <property type="component" value="Unassembled WGS sequence"/>
</dbReference>
<dbReference type="RefSeq" id="WP_157674997.1">
    <property type="nucleotide sequence ID" value="NZ_BMDN01000001.1"/>
</dbReference>
<evidence type="ECO:0000313" key="5">
    <source>
        <dbReference type="EMBL" id="MCP2366550.1"/>
    </source>
</evidence>
<evidence type="ECO:0000259" key="4">
    <source>
        <dbReference type="Pfam" id="PF00144"/>
    </source>
</evidence>
<comment type="caution">
    <text evidence="5">The sequence shown here is derived from an EMBL/GenBank/DDBJ whole genome shotgun (WGS) entry which is preliminary data.</text>
</comment>
<dbReference type="InterPro" id="IPR012338">
    <property type="entry name" value="Beta-lactam/transpept-like"/>
</dbReference>
<gene>
    <name evidence="5" type="ORF">BCL57_000692</name>
</gene>
<comment type="subcellular location">
    <subcellularLocation>
        <location evidence="1">Membrane</location>
    </subcellularLocation>
</comment>
<keyword evidence="6" id="KW-1185">Reference proteome</keyword>
<evidence type="ECO:0000256" key="2">
    <source>
        <dbReference type="ARBA" id="ARBA00023136"/>
    </source>
</evidence>
<feature type="domain" description="Beta-lactamase-related" evidence="4">
    <location>
        <begin position="25"/>
        <end position="351"/>
    </location>
</feature>
<dbReference type="InterPro" id="IPR001466">
    <property type="entry name" value="Beta-lactam-related"/>
</dbReference>
<keyword evidence="3" id="KW-1133">Transmembrane helix</keyword>
<accession>A0ABT1KI30</accession>
<sequence>MRTRATTADRSVRADERRIAAPAEIDARLRAHMAHLRLAGLAVAVVGREGVRFARAYGRARRDGAPMTLDTPMVIGSTGKQFAGLAIQALVAHRRLRLDDTVAELLPHLGGAVGAFVDVTVQQLLAHRSGLSRASGLDVFRLRPAAQTIRDQARHLLRAQPIARPGDRFAYSNANYVVLGAILEAVTGGTYESALQDLVAGPLGLVATTADLQRAREAGLAEGEYTWFRLANARTPASVAEATAPAGYLASTARDLAVLLRAHLGGPTGLHASVLEAARAPLGDAVPPAEYASGWIVRALPEGAGVVDGARGGRPPQLWEHDGDSLRTMSYLALVPELDVGLAMLTNTALGTDGRRFTVLSTELLHDVLGIPSPPRRHDPFLAAVPVFFALPVLQVAGSTWTVASARRARPSRAAGRPVAAAVALALATAGLVTAFVVVPRRTRSRATDSWWWVAVPDLAVSVAASVAAAVGTLVLHAGPALRLARQKTSGLGVEAWRIDTSAWRSKR</sequence>
<evidence type="ECO:0000256" key="3">
    <source>
        <dbReference type="SAM" id="Phobius"/>
    </source>
</evidence>
<feature type="transmembrane region" description="Helical" evidence="3">
    <location>
        <begin position="451"/>
        <end position="476"/>
    </location>
</feature>
<dbReference type="PANTHER" id="PTHR46825:SF11">
    <property type="entry name" value="PENICILLIN-BINDING PROTEIN 4"/>
    <property type="match status" value="1"/>
</dbReference>
<keyword evidence="2 3" id="KW-0472">Membrane</keyword>
<dbReference type="InterPro" id="IPR050491">
    <property type="entry name" value="AmpC-like"/>
</dbReference>
<dbReference type="EMBL" id="SODL02000001">
    <property type="protein sequence ID" value="MCP2366550.1"/>
    <property type="molecule type" value="Genomic_DNA"/>
</dbReference>
<dbReference type="SUPFAM" id="SSF56601">
    <property type="entry name" value="beta-lactamase/transpeptidase-like"/>
    <property type="match status" value="1"/>
</dbReference>
<dbReference type="Pfam" id="PF00144">
    <property type="entry name" value="Beta-lactamase"/>
    <property type="match status" value="1"/>
</dbReference>
<reference evidence="5" key="1">
    <citation type="submission" date="2022-06" db="EMBL/GenBank/DDBJ databases">
        <title>Genomic Encyclopedia of Type Strains, Phase III (KMG-III): the genomes of soil and plant-associated and newly described type strains.</title>
        <authorList>
            <person name="Whitman W."/>
        </authorList>
    </citation>
    <scope>NUCLEOTIDE SEQUENCE</scope>
    <source>
        <strain evidence="5">CPCC 202695</strain>
    </source>
</reference>
<evidence type="ECO:0000313" key="6">
    <source>
        <dbReference type="Proteomes" id="UP000893823"/>
    </source>
</evidence>
<organism evidence="5 6">
    <name type="scientific">Agromyces flavus</name>
    <dbReference type="NCBI Taxonomy" id="589382"/>
    <lineage>
        <taxon>Bacteria</taxon>
        <taxon>Bacillati</taxon>
        <taxon>Actinomycetota</taxon>
        <taxon>Actinomycetes</taxon>
        <taxon>Micrococcales</taxon>
        <taxon>Microbacteriaceae</taxon>
        <taxon>Agromyces</taxon>
    </lineage>
</organism>
<protein>
    <submittedName>
        <fullName evidence="5">CubicO group peptidase (Beta-lactamase class C family)</fullName>
    </submittedName>
</protein>
<evidence type="ECO:0000256" key="1">
    <source>
        <dbReference type="ARBA" id="ARBA00004370"/>
    </source>
</evidence>
<name>A0ABT1KI30_9MICO</name>
<feature type="transmembrane region" description="Helical" evidence="3">
    <location>
        <begin position="418"/>
        <end position="439"/>
    </location>
</feature>